<name>A0A3B0YLS5_9ZZZZ</name>
<organism evidence="1">
    <name type="scientific">hydrothermal vent metagenome</name>
    <dbReference type="NCBI Taxonomy" id="652676"/>
    <lineage>
        <taxon>unclassified sequences</taxon>
        <taxon>metagenomes</taxon>
        <taxon>ecological metagenomes</taxon>
    </lineage>
</organism>
<dbReference type="EMBL" id="UOFL01000133">
    <property type="protein sequence ID" value="VAW77580.1"/>
    <property type="molecule type" value="Genomic_DNA"/>
</dbReference>
<gene>
    <name evidence="1" type="ORF">MNBD_GAMMA12-960</name>
</gene>
<reference evidence="1" key="1">
    <citation type="submission" date="2018-06" db="EMBL/GenBank/DDBJ databases">
        <authorList>
            <person name="Zhirakovskaya E."/>
        </authorList>
    </citation>
    <scope>NUCLEOTIDE SEQUENCE</scope>
</reference>
<sequence length="158" mass="17579">MQTFEPWTIERVIENLESLPSYEQQDVFNDLAHQKTELSQALTKAIKNTEGLATLNCAIILLKLQAKAGRDVFLQMFSSLDEERASHALSALSSELAPQDSHSISKFSYQTKIPLTGKEIFNAIQHLLLEPESVLGSAALFVCLKHNIEASYSITLLC</sequence>
<protein>
    <submittedName>
        <fullName evidence="1">Uncharacterized protein</fullName>
    </submittedName>
</protein>
<accession>A0A3B0YLS5</accession>
<dbReference type="AlphaFoldDB" id="A0A3B0YLS5"/>
<proteinExistence type="predicted"/>
<evidence type="ECO:0000313" key="1">
    <source>
        <dbReference type="EMBL" id="VAW77580.1"/>
    </source>
</evidence>